<evidence type="ECO:0000259" key="1">
    <source>
        <dbReference type="PROSITE" id="PS50191"/>
    </source>
</evidence>
<dbReference type="PANTHER" id="PTHR23324:SF83">
    <property type="entry name" value="SEC14-LIKE PROTEIN 2"/>
    <property type="match status" value="1"/>
</dbReference>
<dbReference type="SUPFAM" id="SSF52087">
    <property type="entry name" value="CRAL/TRIO domain"/>
    <property type="match status" value="1"/>
</dbReference>
<feature type="domain" description="CRAL-TRIO" evidence="1">
    <location>
        <begin position="73"/>
        <end position="250"/>
    </location>
</feature>
<dbReference type="Pfam" id="PF03765">
    <property type="entry name" value="CRAL_TRIO_N"/>
    <property type="match status" value="1"/>
</dbReference>
<keyword evidence="3" id="KW-1185">Reference proteome</keyword>
<dbReference type="InterPro" id="IPR051064">
    <property type="entry name" value="SEC14/CRAL-TRIO_domain"/>
</dbReference>
<dbReference type="CDD" id="cd00170">
    <property type="entry name" value="SEC14"/>
    <property type="match status" value="1"/>
</dbReference>
<dbReference type="Proteomes" id="UP000515158">
    <property type="component" value="Unplaced"/>
</dbReference>
<dbReference type="KEGG" id="tpal:117651849"/>
<dbReference type="Gene3D" id="2.60.120.680">
    <property type="entry name" value="GOLD domain"/>
    <property type="match status" value="1"/>
</dbReference>
<dbReference type="OrthoDB" id="1434354at2759"/>
<feature type="domain" description="GOLD" evidence="2">
    <location>
        <begin position="281"/>
        <end position="382"/>
    </location>
</feature>
<evidence type="ECO:0000313" key="4">
    <source>
        <dbReference type="RefSeq" id="XP_034252173.1"/>
    </source>
</evidence>
<dbReference type="SUPFAM" id="SSF101576">
    <property type="entry name" value="Supernatant protein factor (SPF), C-terminal domain"/>
    <property type="match status" value="1"/>
</dbReference>
<proteinExistence type="predicted"/>
<dbReference type="InterPro" id="IPR036273">
    <property type="entry name" value="CRAL/TRIO_N_dom_sf"/>
</dbReference>
<dbReference type="InterPro" id="IPR036865">
    <property type="entry name" value="CRAL-TRIO_dom_sf"/>
</dbReference>
<gene>
    <name evidence="4" type="primary">LOC117651849</name>
</gene>
<name>A0A6P9A2V6_THRPL</name>
<evidence type="ECO:0000313" key="3">
    <source>
        <dbReference type="Proteomes" id="UP000515158"/>
    </source>
</evidence>
<dbReference type="RefSeq" id="XP_034252173.1">
    <property type="nucleotide sequence ID" value="XM_034396282.1"/>
</dbReference>
<dbReference type="AlphaFoldDB" id="A0A6P9A2V6"/>
<dbReference type="PROSITE" id="PS50866">
    <property type="entry name" value="GOLD"/>
    <property type="match status" value="1"/>
</dbReference>
<dbReference type="InterPro" id="IPR011074">
    <property type="entry name" value="CRAL/TRIO_N_dom"/>
</dbReference>
<dbReference type="SMART" id="SM00516">
    <property type="entry name" value="SEC14"/>
    <property type="match status" value="1"/>
</dbReference>
<sequence>MAPAKGLSDDQRFALIKFRRSMADVLQPHHDDHYLLRWLRARNWDAAAAEKMMRDSLRWREKYQVDALLEWQPPEVLDKYYPSGLSGYDAEGSPVVVVPFAGLDIFGILNSVSKREFIQMTVKQMETYLFLGRQQAKQHGEGALGVVTIIDMANFNLRQWAWRPAGDVVVSLLQMYEANYPEILKNCYIINAPRVFSIAWSVVKNFLNDYTQSKIHIYKADPAKWQASLLQNIPADQLPRYFGGTMEDASGDAHCSAKIKQGGKVPKEYFQKQDVERRNDQSTVETAVVKKGGKLKLDYIAAQTGTFLKWEFRTEGHDIRFSVTMKDADGNCSTLVPLKRVGSHEAEEVGFITCPAPGTYTVVFDNTYSYLRSKKLHYSIGMAPPLSCDGEDGDDGVEDTRFRGELSDARLVQTAG</sequence>
<dbReference type="InterPro" id="IPR036598">
    <property type="entry name" value="GOLD_dom_sf"/>
</dbReference>
<dbReference type="Gene3D" id="3.40.525.10">
    <property type="entry name" value="CRAL-TRIO lipid binding domain"/>
    <property type="match status" value="1"/>
</dbReference>
<dbReference type="Pfam" id="PF00650">
    <property type="entry name" value="CRAL_TRIO"/>
    <property type="match status" value="1"/>
</dbReference>
<dbReference type="SUPFAM" id="SSF46938">
    <property type="entry name" value="CRAL/TRIO N-terminal domain"/>
    <property type="match status" value="1"/>
</dbReference>
<dbReference type="PROSITE" id="PS50191">
    <property type="entry name" value="CRAL_TRIO"/>
    <property type="match status" value="1"/>
</dbReference>
<dbReference type="InterPro" id="IPR001251">
    <property type="entry name" value="CRAL-TRIO_dom"/>
</dbReference>
<dbReference type="InParanoid" id="A0A6P9A2V6"/>
<dbReference type="GeneID" id="117651849"/>
<dbReference type="PANTHER" id="PTHR23324">
    <property type="entry name" value="SEC14 RELATED PROTEIN"/>
    <property type="match status" value="1"/>
</dbReference>
<dbReference type="GO" id="GO:0005737">
    <property type="term" value="C:cytoplasm"/>
    <property type="evidence" value="ECO:0007669"/>
    <property type="project" value="TreeGrafter"/>
</dbReference>
<dbReference type="SMART" id="SM01100">
    <property type="entry name" value="CRAL_TRIO_N"/>
    <property type="match status" value="1"/>
</dbReference>
<evidence type="ECO:0000259" key="2">
    <source>
        <dbReference type="PROSITE" id="PS50866"/>
    </source>
</evidence>
<reference evidence="4" key="1">
    <citation type="submission" date="2025-08" db="UniProtKB">
        <authorList>
            <consortium name="RefSeq"/>
        </authorList>
    </citation>
    <scope>IDENTIFICATION</scope>
    <source>
        <tissue evidence="4">Total insect</tissue>
    </source>
</reference>
<organism evidence="4">
    <name type="scientific">Thrips palmi</name>
    <name type="common">Melon thrips</name>
    <dbReference type="NCBI Taxonomy" id="161013"/>
    <lineage>
        <taxon>Eukaryota</taxon>
        <taxon>Metazoa</taxon>
        <taxon>Ecdysozoa</taxon>
        <taxon>Arthropoda</taxon>
        <taxon>Hexapoda</taxon>
        <taxon>Insecta</taxon>
        <taxon>Pterygota</taxon>
        <taxon>Neoptera</taxon>
        <taxon>Paraneoptera</taxon>
        <taxon>Thysanoptera</taxon>
        <taxon>Terebrantia</taxon>
        <taxon>Thripoidea</taxon>
        <taxon>Thripidae</taxon>
        <taxon>Thrips</taxon>
    </lineage>
</organism>
<protein>
    <submittedName>
        <fullName evidence="4">SEC14-like protein 2</fullName>
    </submittedName>
</protein>
<dbReference type="FunCoup" id="A0A6P9A2V6">
    <property type="interactions" value="200"/>
</dbReference>
<dbReference type="InterPro" id="IPR009038">
    <property type="entry name" value="GOLD_dom"/>
</dbReference>
<accession>A0A6P9A2V6</accession>